<dbReference type="AlphaFoldDB" id="A0A1M5B906"/>
<organism evidence="2 3">
    <name type="scientific">Seinonella peptonophila</name>
    <dbReference type="NCBI Taxonomy" id="112248"/>
    <lineage>
        <taxon>Bacteria</taxon>
        <taxon>Bacillati</taxon>
        <taxon>Bacillota</taxon>
        <taxon>Bacilli</taxon>
        <taxon>Bacillales</taxon>
        <taxon>Thermoactinomycetaceae</taxon>
        <taxon>Seinonella</taxon>
    </lineage>
</organism>
<dbReference type="STRING" id="112248.SAMN05444392_11940"/>
<dbReference type="Pfam" id="PF24693">
    <property type="entry name" value="DUF7660"/>
    <property type="match status" value="1"/>
</dbReference>
<protein>
    <recommendedName>
        <fullName evidence="1">DUF7660 domain-containing protein</fullName>
    </recommendedName>
</protein>
<sequence length="83" mass="10034">MNLTEINKIKDKNDFLAFMDWIIKDFQNNRIEWENTDLLNYFEAIQSWIGDMEGFYQNTGQTEPKEVDWRFIATILIAAKFYE</sequence>
<evidence type="ECO:0000259" key="1">
    <source>
        <dbReference type="Pfam" id="PF24693"/>
    </source>
</evidence>
<evidence type="ECO:0000313" key="3">
    <source>
        <dbReference type="Proteomes" id="UP000184476"/>
    </source>
</evidence>
<evidence type="ECO:0000313" key="2">
    <source>
        <dbReference type="EMBL" id="SHF38797.1"/>
    </source>
</evidence>
<dbReference type="EMBL" id="FQVL01000019">
    <property type="protein sequence ID" value="SHF38797.1"/>
    <property type="molecule type" value="Genomic_DNA"/>
</dbReference>
<dbReference type="Proteomes" id="UP000184476">
    <property type="component" value="Unassembled WGS sequence"/>
</dbReference>
<accession>A0A1M5B906</accession>
<name>A0A1M5B906_9BACL</name>
<feature type="domain" description="DUF7660" evidence="1">
    <location>
        <begin position="12"/>
        <end position="83"/>
    </location>
</feature>
<reference evidence="2 3" key="1">
    <citation type="submission" date="2016-11" db="EMBL/GenBank/DDBJ databases">
        <authorList>
            <person name="Jaros S."/>
            <person name="Januszkiewicz K."/>
            <person name="Wedrychowicz H."/>
        </authorList>
    </citation>
    <scope>NUCLEOTIDE SEQUENCE [LARGE SCALE GENOMIC DNA]</scope>
    <source>
        <strain evidence="2 3">DSM 44666</strain>
    </source>
</reference>
<gene>
    <name evidence="2" type="ORF">SAMN05444392_11940</name>
</gene>
<keyword evidence="3" id="KW-1185">Reference proteome</keyword>
<proteinExistence type="predicted"/>
<dbReference type="InterPro" id="IPR056077">
    <property type="entry name" value="DUF7660"/>
</dbReference>